<keyword evidence="2" id="KW-0479">Metal-binding</keyword>
<keyword evidence="5" id="KW-1185">Reference proteome</keyword>
<dbReference type="Proteomes" id="UP001500618">
    <property type="component" value="Unassembled WGS sequence"/>
</dbReference>
<evidence type="ECO:0000313" key="4">
    <source>
        <dbReference type="EMBL" id="GAA1719557.1"/>
    </source>
</evidence>
<feature type="domain" description="Fumarylacetoacetase-like C-terminal" evidence="3">
    <location>
        <begin position="59"/>
        <end position="265"/>
    </location>
</feature>
<reference evidence="4 5" key="1">
    <citation type="journal article" date="2019" name="Int. J. Syst. Evol. Microbiol.">
        <title>The Global Catalogue of Microorganisms (GCM) 10K type strain sequencing project: providing services to taxonomists for standard genome sequencing and annotation.</title>
        <authorList>
            <consortium name="The Broad Institute Genomics Platform"/>
            <consortium name="The Broad Institute Genome Sequencing Center for Infectious Disease"/>
            <person name="Wu L."/>
            <person name="Ma J."/>
        </authorList>
    </citation>
    <scope>NUCLEOTIDE SEQUENCE [LARGE SCALE GENOMIC DNA]</scope>
    <source>
        <strain evidence="4 5">JCM 14718</strain>
    </source>
</reference>
<dbReference type="GO" id="GO:0016787">
    <property type="term" value="F:hydrolase activity"/>
    <property type="evidence" value="ECO:0007669"/>
    <property type="project" value="UniProtKB-KW"/>
</dbReference>
<dbReference type="EMBL" id="BAAANY010000043">
    <property type="protein sequence ID" value="GAA1719557.1"/>
    <property type="molecule type" value="Genomic_DNA"/>
</dbReference>
<name>A0ABN2J7G4_9ACTN</name>
<dbReference type="InterPro" id="IPR051121">
    <property type="entry name" value="FAH"/>
</dbReference>
<organism evidence="4 5">
    <name type="scientific">Fodinicola feengrottensis</name>
    <dbReference type="NCBI Taxonomy" id="435914"/>
    <lineage>
        <taxon>Bacteria</taxon>
        <taxon>Bacillati</taxon>
        <taxon>Actinomycetota</taxon>
        <taxon>Actinomycetes</taxon>
        <taxon>Mycobacteriales</taxon>
        <taxon>Fodinicola</taxon>
    </lineage>
</organism>
<accession>A0ABN2J7G4</accession>
<evidence type="ECO:0000256" key="1">
    <source>
        <dbReference type="ARBA" id="ARBA00010211"/>
    </source>
</evidence>
<evidence type="ECO:0000313" key="5">
    <source>
        <dbReference type="Proteomes" id="UP001500618"/>
    </source>
</evidence>
<dbReference type="Pfam" id="PF01557">
    <property type="entry name" value="FAA_hydrolase"/>
    <property type="match status" value="1"/>
</dbReference>
<gene>
    <name evidence="4" type="ORF">GCM10009765_79890</name>
</gene>
<dbReference type="PANTHER" id="PTHR42796">
    <property type="entry name" value="FUMARYLACETOACETATE HYDROLASE DOMAIN-CONTAINING PROTEIN 2A-RELATED"/>
    <property type="match status" value="1"/>
</dbReference>
<protein>
    <submittedName>
        <fullName evidence="4">Fumarylacetoacetate hydrolase family protein</fullName>
    </submittedName>
</protein>
<keyword evidence="4" id="KW-0378">Hydrolase</keyword>
<dbReference type="PANTHER" id="PTHR42796:SF4">
    <property type="entry name" value="FUMARYLACETOACETATE HYDROLASE DOMAIN-CONTAINING PROTEIN 2A"/>
    <property type="match status" value="1"/>
</dbReference>
<comment type="similarity">
    <text evidence="1">Belongs to the FAH family.</text>
</comment>
<comment type="caution">
    <text evidence="4">The sequence shown here is derived from an EMBL/GenBank/DDBJ whole genome shotgun (WGS) entry which is preliminary data.</text>
</comment>
<dbReference type="InterPro" id="IPR036663">
    <property type="entry name" value="Fumarylacetoacetase_C_sf"/>
</dbReference>
<evidence type="ECO:0000256" key="2">
    <source>
        <dbReference type="ARBA" id="ARBA00022723"/>
    </source>
</evidence>
<proteinExistence type="inferred from homology"/>
<dbReference type="RefSeq" id="WP_344315191.1">
    <property type="nucleotide sequence ID" value="NZ_BAAANY010000043.1"/>
</dbReference>
<dbReference type="InterPro" id="IPR011234">
    <property type="entry name" value="Fumarylacetoacetase-like_C"/>
</dbReference>
<dbReference type="Gene3D" id="3.90.850.10">
    <property type="entry name" value="Fumarylacetoacetase-like, C-terminal domain"/>
    <property type="match status" value="1"/>
</dbReference>
<sequence>MRFVRLGEPGRERDAVLIDDQYAAWLSPGDGDLRSRAAAASGRVALADHRIGAPLRPGKIVCVGLNYADHAAEGGQQAPEEPILFMKAPDTVVGPYDDVVIPMGGEKTDWEVELGIVIGSQATNVSSAAAAAAHIAGYVLCNDVSERHFQAERGGQWDKGKNCATFCPLGPWFVTADEIADPQDIALGLEVNAKPYQKSTTAQMIFSATYLVWYVSRFMTLYPGDVISSGTPAGVGAGQSPPVFLRPGDVMRAWASGLGEQRSRLVSVSS</sequence>
<dbReference type="SUPFAM" id="SSF56529">
    <property type="entry name" value="FAH"/>
    <property type="match status" value="1"/>
</dbReference>
<evidence type="ECO:0000259" key="3">
    <source>
        <dbReference type="Pfam" id="PF01557"/>
    </source>
</evidence>